<reference evidence="2" key="1">
    <citation type="submission" date="2017-01" db="EMBL/GenBank/DDBJ databases">
        <authorList>
            <person name="Varghese N."/>
            <person name="Submissions S."/>
        </authorList>
    </citation>
    <scope>NUCLEOTIDE SEQUENCE [LARGE SCALE GENOMIC DNA]</scope>
    <source>
        <strain evidence="2">CGMCC 1.7737</strain>
    </source>
</reference>
<proteinExistence type="predicted"/>
<sequence>MDTHDIDTQMVKWRYTCPNGHTSWEPTNSHFWCHQCSRLSNIDAAFWNLRDRKTGNEISREKVVLDK</sequence>
<name>A0A1N7D8X0_9EURY</name>
<keyword evidence="2" id="KW-1185">Reference proteome</keyword>
<accession>A0A1N7D8X0</accession>
<dbReference type="Proteomes" id="UP000186914">
    <property type="component" value="Unassembled WGS sequence"/>
</dbReference>
<gene>
    <name evidence="1" type="ORF">SAMN05421858_3422</name>
</gene>
<organism evidence="1 2">
    <name type="scientific">Haladaptatus litoreus</name>
    <dbReference type="NCBI Taxonomy" id="553468"/>
    <lineage>
        <taxon>Archaea</taxon>
        <taxon>Methanobacteriati</taxon>
        <taxon>Methanobacteriota</taxon>
        <taxon>Stenosarchaea group</taxon>
        <taxon>Halobacteria</taxon>
        <taxon>Halobacteriales</taxon>
        <taxon>Haladaptataceae</taxon>
        <taxon>Haladaptatus</taxon>
    </lineage>
</organism>
<protein>
    <submittedName>
        <fullName evidence="1">Uncharacterized protein</fullName>
    </submittedName>
</protein>
<evidence type="ECO:0000313" key="2">
    <source>
        <dbReference type="Proteomes" id="UP000186914"/>
    </source>
</evidence>
<dbReference type="AlphaFoldDB" id="A0A1N7D8X0"/>
<dbReference type="EMBL" id="FTNO01000004">
    <property type="protein sequence ID" value="SIR72258.1"/>
    <property type="molecule type" value="Genomic_DNA"/>
</dbReference>
<evidence type="ECO:0000313" key="1">
    <source>
        <dbReference type="EMBL" id="SIR72258.1"/>
    </source>
</evidence>